<evidence type="ECO:0000256" key="7">
    <source>
        <dbReference type="ARBA" id="ARBA00023136"/>
    </source>
</evidence>
<dbReference type="GO" id="GO:0005886">
    <property type="term" value="C:plasma membrane"/>
    <property type="evidence" value="ECO:0007669"/>
    <property type="project" value="UniProtKB-SubCell"/>
</dbReference>
<organism evidence="11">
    <name type="scientific">Cydia fagiglandana</name>
    <dbReference type="NCBI Taxonomy" id="1458189"/>
    <lineage>
        <taxon>Eukaryota</taxon>
        <taxon>Metazoa</taxon>
        <taxon>Ecdysozoa</taxon>
        <taxon>Arthropoda</taxon>
        <taxon>Hexapoda</taxon>
        <taxon>Insecta</taxon>
        <taxon>Pterygota</taxon>
        <taxon>Neoptera</taxon>
        <taxon>Endopterygota</taxon>
        <taxon>Lepidoptera</taxon>
        <taxon>Glossata</taxon>
        <taxon>Ditrysia</taxon>
        <taxon>Tortricoidea</taxon>
        <taxon>Tortricidae</taxon>
        <taxon>Olethreutinae</taxon>
        <taxon>Grapholitini</taxon>
        <taxon>Cydia</taxon>
    </lineage>
</organism>
<dbReference type="GO" id="GO:0004984">
    <property type="term" value="F:olfactory receptor activity"/>
    <property type="evidence" value="ECO:0007669"/>
    <property type="project" value="InterPro"/>
</dbReference>
<reference evidence="11" key="1">
    <citation type="journal article" date="2017" name="Sci. Rep.">
        <title>Antennal transcriptomes of three tortricid moths reveal putative conserved chemosensory receptors for social and habitat olfactory cues.</title>
        <authorList>
            <person name="Gonzalez F."/>
            <person name="Witzgall P."/>
            <person name="Walker W.B."/>
        </authorList>
    </citation>
    <scope>NUCLEOTIDE SEQUENCE</scope>
</reference>
<evidence type="ECO:0000313" key="11">
    <source>
        <dbReference type="EMBL" id="AST36293.1"/>
    </source>
</evidence>
<feature type="transmembrane region" description="Helical" evidence="10">
    <location>
        <begin position="151"/>
        <end position="172"/>
    </location>
</feature>
<evidence type="ECO:0000256" key="3">
    <source>
        <dbReference type="ARBA" id="ARBA00022606"/>
    </source>
</evidence>
<dbReference type="Pfam" id="PF02949">
    <property type="entry name" value="7tm_6"/>
    <property type="match status" value="1"/>
</dbReference>
<keyword evidence="7 10" id="KW-0472">Membrane</keyword>
<dbReference type="GO" id="GO:0005549">
    <property type="term" value="F:odorant binding"/>
    <property type="evidence" value="ECO:0007669"/>
    <property type="project" value="InterPro"/>
</dbReference>
<sequence>MTSKRVFEKLKKRFADNDVDSPLNFKYVNQLQVIMSSIGSWPHKQFGRHRLHTILSLYNLLLQALCALMFILGVLYWRQRMHTMSFFDSGHIFLCMIFDLLVLIRLLVARTMKYQETIKDYLLEFHLFYFKNRSPYAAKVHTQIHTISGMFSFYVICQMAHGVLLFVLMPWYNNFKNGMFGKNRPENSTFENSAYYYLPDACYTTLKGYWILFAFNSFTSYIVTIGLFEFDLLISLMVFQIWGHLKILRHNLLNMPPPENSKNGMYSVEENIKIRALLKEIYEHHNLIIKFVNRCSNAFSEYLFTFYLFMQFITCILLLEVSSFTADALAKYGPLTIGMHQQLIQVSILFEMLNTKSNQLIDAIYAIPWEHMDTRNRKTVLFLIRRIQKPVSLKAGGMVPVGVNTMMAVLKGSVTYYMMLKAFAGER</sequence>
<comment type="subcellular location">
    <subcellularLocation>
        <location evidence="1 10">Cell membrane</location>
        <topology evidence="1 10">Multi-pass membrane protein</topology>
    </subcellularLocation>
</comment>
<dbReference type="GO" id="GO:0007165">
    <property type="term" value="P:signal transduction"/>
    <property type="evidence" value="ECO:0007669"/>
    <property type="project" value="UniProtKB-KW"/>
</dbReference>
<dbReference type="PANTHER" id="PTHR21137">
    <property type="entry name" value="ODORANT RECEPTOR"/>
    <property type="match status" value="1"/>
</dbReference>
<dbReference type="EMBL" id="KY283634">
    <property type="protein sequence ID" value="AST36293.1"/>
    <property type="molecule type" value="mRNA"/>
</dbReference>
<feature type="transmembrane region" description="Helical" evidence="10">
    <location>
        <begin position="299"/>
        <end position="319"/>
    </location>
</feature>
<dbReference type="PANTHER" id="PTHR21137:SF35">
    <property type="entry name" value="ODORANT RECEPTOR 19A-RELATED"/>
    <property type="match status" value="1"/>
</dbReference>
<evidence type="ECO:0000256" key="6">
    <source>
        <dbReference type="ARBA" id="ARBA00022989"/>
    </source>
</evidence>
<evidence type="ECO:0000256" key="10">
    <source>
        <dbReference type="RuleBase" id="RU351113"/>
    </source>
</evidence>
<feature type="transmembrane region" description="Helical" evidence="10">
    <location>
        <begin position="218"/>
        <end position="239"/>
    </location>
</feature>
<feature type="transmembrane region" description="Helical" evidence="10">
    <location>
        <begin position="89"/>
        <end position="108"/>
    </location>
</feature>
<keyword evidence="8 10" id="KW-0675">Receptor</keyword>
<dbReference type="InterPro" id="IPR004117">
    <property type="entry name" value="7tm6_olfct_rcpt"/>
</dbReference>
<keyword evidence="9 10" id="KW-0807">Transducer</keyword>
<keyword evidence="5 10" id="KW-0552">Olfaction</keyword>
<evidence type="ECO:0000256" key="1">
    <source>
        <dbReference type="ARBA" id="ARBA00004651"/>
    </source>
</evidence>
<gene>
    <name evidence="11" type="primary">OR</name>
</gene>
<feature type="transmembrane region" description="Helical" evidence="10">
    <location>
        <begin position="57"/>
        <end position="77"/>
    </location>
</feature>
<evidence type="ECO:0000256" key="8">
    <source>
        <dbReference type="ARBA" id="ARBA00023170"/>
    </source>
</evidence>
<keyword evidence="4 10" id="KW-0812">Transmembrane</keyword>
<proteinExistence type="evidence at transcript level"/>
<comment type="similarity">
    <text evidence="10">Belongs to the insect chemoreceptor superfamily. Heteromeric odorant receptor channel (TC 1.A.69) family.</text>
</comment>
<evidence type="ECO:0000256" key="9">
    <source>
        <dbReference type="ARBA" id="ARBA00023224"/>
    </source>
</evidence>
<name>A0A223HD42_9NEOP</name>
<accession>A0A223HD42</accession>
<keyword evidence="3 10" id="KW-0716">Sensory transduction</keyword>
<keyword evidence="2" id="KW-1003">Cell membrane</keyword>
<protein>
    <recommendedName>
        <fullName evidence="10">Odorant receptor</fullName>
    </recommendedName>
</protein>
<dbReference type="AlphaFoldDB" id="A0A223HD42"/>
<evidence type="ECO:0000256" key="4">
    <source>
        <dbReference type="ARBA" id="ARBA00022692"/>
    </source>
</evidence>
<evidence type="ECO:0000256" key="5">
    <source>
        <dbReference type="ARBA" id="ARBA00022725"/>
    </source>
</evidence>
<keyword evidence="6 10" id="KW-1133">Transmembrane helix</keyword>
<evidence type="ECO:0000256" key="2">
    <source>
        <dbReference type="ARBA" id="ARBA00022475"/>
    </source>
</evidence>
<comment type="caution">
    <text evidence="10">Lacks conserved residue(s) required for the propagation of feature annotation.</text>
</comment>